<dbReference type="Pfam" id="PF00534">
    <property type="entry name" value="Glycos_transf_1"/>
    <property type="match status" value="1"/>
</dbReference>
<dbReference type="Gene3D" id="3.40.50.2000">
    <property type="entry name" value="Glycogen Phosphorylase B"/>
    <property type="match status" value="2"/>
</dbReference>
<protein>
    <submittedName>
        <fullName evidence="2">Glycosyltransferase family 1 protein</fullName>
    </submittedName>
</protein>
<dbReference type="Proteomes" id="UP001589740">
    <property type="component" value="Unassembled WGS sequence"/>
</dbReference>
<comment type="caution">
    <text evidence="2">The sequence shown here is derived from an EMBL/GenBank/DDBJ whole genome shotgun (WGS) entry which is preliminary data.</text>
</comment>
<dbReference type="PANTHER" id="PTHR45947">
    <property type="entry name" value="SULFOQUINOVOSYL TRANSFERASE SQD2"/>
    <property type="match status" value="1"/>
</dbReference>
<evidence type="ECO:0000313" key="2">
    <source>
        <dbReference type="EMBL" id="MFB9861020.1"/>
    </source>
</evidence>
<organism evidence="2 3">
    <name type="scientific">Salinicoccus siamensis</name>
    <dbReference type="NCBI Taxonomy" id="381830"/>
    <lineage>
        <taxon>Bacteria</taxon>
        <taxon>Bacillati</taxon>
        <taxon>Bacillota</taxon>
        <taxon>Bacilli</taxon>
        <taxon>Bacillales</taxon>
        <taxon>Staphylococcaceae</taxon>
        <taxon>Salinicoccus</taxon>
    </lineage>
</organism>
<name>A0ABV5Z7V9_9STAP</name>
<accession>A0ABV5Z7V9</accession>
<dbReference type="PANTHER" id="PTHR45947:SF3">
    <property type="entry name" value="SULFOQUINOVOSYL TRANSFERASE SQD2"/>
    <property type="match status" value="1"/>
</dbReference>
<keyword evidence="3" id="KW-1185">Reference proteome</keyword>
<evidence type="ECO:0000313" key="3">
    <source>
        <dbReference type="Proteomes" id="UP001589740"/>
    </source>
</evidence>
<feature type="domain" description="Glycosyl transferase family 1" evidence="1">
    <location>
        <begin position="187"/>
        <end position="346"/>
    </location>
</feature>
<dbReference type="InterPro" id="IPR001296">
    <property type="entry name" value="Glyco_trans_1"/>
</dbReference>
<dbReference type="CDD" id="cd03812">
    <property type="entry name" value="GT4_CapH-like"/>
    <property type="match status" value="1"/>
</dbReference>
<dbReference type="InterPro" id="IPR050194">
    <property type="entry name" value="Glycosyltransferase_grp1"/>
</dbReference>
<reference evidence="2 3" key="1">
    <citation type="submission" date="2024-09" db="EMBL/GenBank/DDBJ databases">
        <authorList>
            <person name="Sun Q."/>
            <person name="Mori K."/>
        </authorList>
    </citation>
    <scope>NUCLEOTIDE SEQUENCE [LARGE SCALE GENOMIC DNA]</scope>
    <source>
        <strain evidence="2 3">JCM 12822</strain>
    </source>
</reference>
<dbReference type="SUPFAM" id="SSF53756">
    <property type="entry name" value="UDP-Glycosyltransferase/glycogen phosphorylase"/>
    <property type="match status" value="1"/>
</dbReference>
<gene>
    <name evidence="2" type="ORF">ACFFLE_07860</name>
</gene>
<proteinExistence type="predicted"/>
<sequence length="371" mass="42920">MQPFRILHVFGGLDSGGAESRIMDIYREIDRTKIQFDFLVHTNKKGFFEDEINDMGGRIYRVPRFDITTIYSYFKAINNFFKKHSSYKVVHGHILSTAFIYQRYAKKYDIPVRIAHSRCGSRTEFNFKNATKELFKRFSRFYVTHKFAVSKIAGDSAFGSNKVRSGAVEILPNAIKTEKYKYDQEIRENKRQELKANGNFLIGHIGRFTKQKNHDLVIDVFHELNKQEPNTMLVLVGDGELKSDILTKVNSLGLSKQVIFTGVRDDVHELLQAIDLLLFPSFYEGLPGVVLEAQAAGLPCIVSNKITKEVKITDLVTYVSLEKNAIFWSEKIRETLRSYKRESKHSEIIEAGYDIKSVAKWYQNFYLSYRD</sequence>
<evidence type="ECO:0000259" key="1">
    <source>
        <dbReference type="Pfam" id="PF00534"/>
    </source>
</evidence>
<dbReference type="RefSeq" id="WP_380570588.1">
    <property type="nucleotide sequence ID" value="NZ_JBHMAH010000025.1"/>
</dbReference>
<dbReference type="EMBL" id="JBHMAH010000025">
    <property type="protein sequence ID" value="MFB9861020.1"/>
    <property type="molecule type" value="Genomic_DNA"/>
</dbReference>